<protein>
    <submittedName>
        <fullName evidence="1">Uncharacterized protein</fullName>
    </submittedName>
</protein>
<comment type="caution">
    <text evidence="1">The sequence shown here is derived from an EMBL/GenBank/DDBJ whole genome shotgun (WGS) entry which is preliminary data.</text>
</comment>
<evidence type="ECO:0000313" key="2">
    <source>
        <dbReference type="Proteomes" id="UP001595645"/>
    </source>
</evidence>
<dbReference type="EMBL" id="JBHRWK010000164">
    <property type="protein sequence ID" value="MFC3456506.1"/>
    <property type="molecule type" value="Genomic_DNA"/>
</dbReference>
<sequence length="160" mass="17331">MTSLASVNADINAAVRSATLSYWSDFGWPVRAAGAAVLLSLPPTMAALAVSADLARPLLERVESAGFHGGVLRLMEENSHWVFLVTRPRHWRVAPGQAIQLLPESSDLRLPCGLELPNAAVWLREPQSTDDALFDGDLLLGELADIVAEWPVWHADRSAA</sequence>
<organism evidence="1 2">
    <name type="scientific">Amycolatopsis speibonae</name>
    <dbReference type="NCBI Taxonomy" id="1450224"/>
    <lineage>
        <taxon>Bacteria</taxon>
        <taxon>Bacillati</taxon>
        <taxon>Actinomycetota</taxon>
        <taxon>Actinomycetes</taxon>
        <taxon>Pseudonocardiales</taxon>
        <taxon>Pseudonocardiaceae</taxon>
        <taxon>Amycolatopsis</taxon>
    </lineage>
</organism>
<evidence type="ECO:0000313" key="1">
    <source>
        <dbReference type="EMBL" id="MFC3456506.1"/>
    </source>
</evidence>
<reference evidence="2" key="1">
    <citation type="journal article" date="2019" name="Int. J. Syst. Evol. Microbiol.">
        <title>The Global Catalogue of Microorganisms (GCM) 10K type strain sequencing project: providing services to taxonomists for standard genome sequencing and annotation.</title>
        <authorList>
            <consortium name="The Broad Institute Genomics Platform"/>
            <consortium name="The Broad Institute Genome Sequencing Center for Infectious Disease"/>
            <person name="Wu L."/>
            <person name="Ma J."/>
        </authorList>
    </citation>
    <scope>NUCLEOTIDE SEQUENCE [LARGE SCALE GENOMIC DNA]</scope>
    <source>
        <strain evidence="2">CGMCC 4.7676</strain>
    </source>
</reference>
<dbReference type="RefSeq" id="WP_378247929.1">
    <property type="nucleotide sequence ID" value="NZ_JBHRWK010000164.1"/>
</dbReference>
<gene>
    <name evidence="1" type="ORF">ACFOSH_44420</name>
</gene>
<keyword evidence="2" id="KW-1185">Reference proteome</keyword>
<dbReference type="Proteomes" id="UP001595645">
    <property type="component" value="Unassembled WGS sequence"/>
</dbReference>
<accession>A0ABV7PBI2</accession>
<name>A0ABV7PBI2_9PSEU</name>
<proteinExistence type="predicted"/>